<dbReference type="InterPro" id="IPR013655">
    <property type="entry name" value="PAS_fold_3"/>
</dbReference>
<feature type="domain" description="PAS" evidence="1">
    <location>
        <begin position="383"/>
        <end position="454"/>
    </location>
</feature>
<dbReference type="InterPro" id="IPR000700">
    <property type="entry name" value="PAS-assoc_C"/>
</dbReference>
<dbReference type="Gene3D" id="1.10.3210.10">
    <property type="entry name" value="Hypothetical protein af1432"/>
    <property type="match status" value="1"/>
</dbReference>
<feature type="domain" description="HD-GYP" evidence="3">
    <location>
        <begin position="837"/>
        <end position="1021"/>
    </location>
</feature>
<dbReference type="Pfam" id="PF08447">
    <property type="entry name" value="PAS_3"/>
    <property type="match status" value="1"/>
</dbReference>
<dbReference type="SUPFAM" id="SSF55785">
    <property type="entry name" value="PYP-like sensor domain (PAS domain)"/>
    <property type="match status" value="4"/>
</dbReference>
<feature type="domain" description="PAC" evidence="2">
    <location>
        <begin position="215"/>
        <end position="267"/>
    </location>
</feature>
<dbReference type="SUPFAM" id="SSF109604">
    <property type="entry name" value="HD-domain/PDEase-like"/>
    <property type="match status" value="1"/>
</dbReference>
<dbReference type="SMART" id="SM00471">
    <property type="entry name" value="HDc"/>
    <property type="match status" value="1"/>
</dbReference>
<evidence type="ECO:0000259" key="2">
    <source>
        <dbReference type="PROSITE" id="PS50113"/>
    </source>
</evidence>
<gene>
    <name evidence="4" type="ORF">A9Q02_18540</name>
</gene>
<sequence length="1021" mass="113710">MDTSHNHPVHHNLLQVQSYVTAMIEAAPQPIYTITLDGLVLTWNAASERIFGWSAAEVIGRPLPIVHETQHEEFAELRHQVVREGSIIGQEVVRQRRDGQSIFLLISASMVYDEATGIHSILTMAMDITEQKLALEAVRASEARFRAMVEHAFDVMYRYRLGPDPGLDYMSPSILDLTGYSADEFYAHPALINQMVHPDDRAQFKCAIESKQAHTSMVMRILTRDGSLKWIEQSNSLVTDADNKLLALEGVARDVTLRVMGKRNLERYRLLVEHTRDVVLFVRPADGQIIEANQAATLAYGYTSNELLQLNISQLRAPETTALVPQQMAEAVKHGIVFETVHRRKDGTSFPVEVSASSAMIDGETIILGIIRDVSARHQAMHDLELLRTALNVAATAMVITDLNGMIEWANPAFTALTGYDIGEVMGRKTSMLRSGHHDTAFYAELWQTVLSGQVWRGELINKRKDGSLYSEEMTITPVLVDDQLSHFVAIKQEITSRVERDRERQALLTLVDAMRNTSSRLELLPTLLAQTCILVGVEATALAMRDPQSGETVFELGLGPWVHLRGLRLPAGVGVSGHVMETGALYHCNDLANDPSIQPVADLNGVQAGVCAPLRTDDTIIGVLWVGRTAPISEAEARLVGAIADLAASTLYRVTLIEQTERRLQRLTSLRSIDRAITSSFDVRLTLDFLVEQTIQQLGVDAAAVLLLHPHTLTLEYHTGRGFRTGVILTSRVRIGEGLAGRAALERRTIIEPHLSSPESAFARKSLIAGEGFEVYIAVPLIAKGQVRGVLEVFHRTPLEFESEWLDFLETLAGQAAVAVDNAELFERMQRANLDMTLAYDTTLEGWSRALELRDKETEGHSQRVTEMTVQLARTMGISEEEIVHIRRGALLHDIGKMGIPDAILLKPGPLTEAERDVIKLHPGYAYELLRPIPFLRQAIDIPYCHHEKWDGTGYPRGLRDLEIPLAARIFAVADVYDAVTSDRPYQRAWSHEKALAMIREEAGTHFDPHVVTIFLQLYQ</sequence>
<feature type="domain" description="PAS" evidence="1">
    <location>
        <begin position="264"/>
        <end position="335"/>
    </location>
</feature>
<evidence type="ECO:0000259" key="1">
    <source>
        <dbReference type="PROSITE" id="PS50112"/>
    </source>
</evidence>
<feature type="domain" description="PAS" evidence="1">
    <location>
        <begin position="16"/>
        <end position="85"/>
    </location>
</feature>
<evidence type="ECO:0008006" key="6">
    <source>
        <dbReference type="Google" id="ProtNLM"/>
    </source>
</evidence>
<dbReference type="Pfam" id="PF00989">
    <property type="entry name" value="PAS"/>
    <property type="match status" value="2"/>
</dbReference>
<comment type="caution">
    <text evidence="4">The sequence shown here is derived from an EMBL/GenBank/DDBJ whole genome shotgun (WGS) entry which is preliminary data.</text>
</comment>
<dbReference type="PROSITE" id="PS50113">
    <property type="entry name" value="PAC"/>
    <property type="match status" value="2"/>
</dbReference>
<dbReference type="PROSITE" id="PS51832">
    <property type="entry name" value="HD_GYP"/>
    <property type="match status" value="1"/>
</dbReference>
<dbReference type="Pfam" id="PF13487">
    <property type="entry name" value="HD_5"/>
    <property type="match status" value="1"/>
</dbReference>
<dbReference type="CDD" id="cd00077">
    <property type="entry name" value="HDc"/>
    <property type="match status" value="1"/>
</dbReference>
<feature type="domain" description="PAS" evidence="1">
    <location>
        <begin position="141"/>
        <end position="209"/>
    </location>
</feature>
<dbReference type="SMART" id="SM00091">
    <property type="entry name" value="PAS"/>
    <property type="match status" value="4"/>
</dbReference>
<dbReference type="EMBL" id="LYXE01000148">
    <property type="protein sequence ID" value="PDV97398.1"/>
    <property type="molecule type" value="Genomic_DNA"/>
</dbReference>
<dbReference type="Proteomes" id="UP000220922">
    <property type="component" value="Unassembled WGS sequence"/>
</dbReference>
<keyword evidence="5" id="KW-1185">Reference proteome</keyword>
<dbReference type="Gene3D" id="3.30.450.20">
    <property type="entry name" value="PAS domain"/>
    <property type="match status" value="4"/>
</dbReference>
<dbReference type="AlphaFoldDB" id="A0A2H3KJQ7"/>
<dbReference type="PROSITE" id="PS50112">
    <property type="entry name" value="PAS"/>
    <property type="match status" value="4"/>
</dbReference>
<dbReference type="Gene3D" id="3.30.450.40">
    <property type="match status" value="2"/>
</dbReference>
<dbReference type="InterPro" id="IPR037522">
    <property type="entry name" value="HD_GYP_dom"/>
</dbReference>
<organism evidence="4 5">
    <name type="scientific">Candidatus Chloroploca asiatica</name>
    <dbReference type="NCBI Taxonomy" id="1506545"/>
    <lineage>
        <taxon>Bacteria</taxon>
        <taxon>Bacillati</taxon>
        <taxon>Chloroflexota</taxon>
        <taxon>Chloroflexia</taxon>
        <taxon>Chloroflexales</taxon>
        <taxon>Chloroflexineae</taxon>
        <taxon>Oscillochloridaceae</taxon>
        <taxon>Candidatus Chloroploca</taxon>
    </lineage>
</organism>
<evidence type="ECO:0000259" key="3">
    <source>
        <dbReference type="PROSITE" id="PS51832"/>
    </source>
</evidence>
<dbReference type="InterPro" id="IPR001610">
    <property type="entry name" value="PAC"/>
</dbReference>
<dbReference type="InterPro" id="IPR000014">
    <property type="entry name" value="PAS"/>
</dbReference>
<dbReference type="Pfam" id="PF01590">
    <property type="entry name" value="GAF"/>
    <property type="match status" value="1"/>
</dbReference>
<accession>A0A2H3KJQ7</accession>
<dbReference type="InterPro" id="IPR052020">
    <property type="entry name" value="Cyclic_di-GMP/3'3'-cGAMP_PDE"/>
</dbReference>
<dbReference type="PANTHER" id="PTHR45228:SF1">
    <property type="entry name" value="CYCLIC DI-GMP PHOSPHODIESTERASE TM_0186"/>
    <property type="match status" value="1"/>
</dbReference>
<dbReference type="NCBIfam" id="TIGR00229">
    <property type="entry name" value="sensory_box"/>
    <property type="match status" value="4"/>
</dbReference>
<reference evidence="4 5" key="1">
    <citation type="submission" date="2016-05" db="EMBL/GenBank/DDBJ databases">
        <authorList>
            <person name="Lavstsen T."/>
            <person name="Jespersen J.S."/>
        </authorList>
    </citation>
    <scope>NUCLEOTIDE SEQUENCE [LARGE SCALE GENOMIC DNA]</scope>
    <source>
        <strain evidence="4 5">B7-9</strain>
    </source>
</reference>
<dbReference type="Pfam" id="PF13426">
    <property type="entry name" value="PAS_9"/>
    <property type="match status" value="1"/>
</dbReference>
<dbReference type="InterPro" id="IPR013767">
    <property type="entry name" value="PAS_fold"/>
</dbReference>
<dbReference type="SUPFAM" id="SSF55781">
    <property type="entry name" value="GAF domain-like"/>
    <property type="match status" value="2"/>
</dbReference>
<protein>
    <recommendedName>
        <fullName evidence="6">Histidine kinase</fullName>
    </recommendedName>
</protein>
<dbReference type="CDD" id="cd00130">
    <property type="entry name" value="PAS"/>
    <property type="match status" value="4"/>
</dbReference>
<dbReference type="SMART" id="SM00086">
    <property type="entry name" value="PAC"/>
    <property type="match status" value="4"/>
</dbReference>
<dbReference type="Pfam" id="PF13185">
    <property type="entry name" value="GAF_2"/>
    <property type="match status" value="1"/>
</dbReference>
<dbReference type="InterPro" id="IPR029016">
    <property type="entry name" value="GAF-like_dom_sf"/>
</dbReference>
<dbReference type="InterPro" id="IPR003607">
    <property type="entry name" value="HD/PDEase_dom"/>
</dbReference>
<dbReference type="InterPro" id="IPR003018">
    <property type="entry name" value="GAF"/>
</dbReference>
<name>A0A2H3KJQ7_9CHLR</name>
<dbReference type="SMART" id="SM00065">
    <property type="entry name" value="GAF"/>
    <property type="match status" value="2"/>
</dbReference>
<proteinExistence type="predicted"/>
<evidence type="ECO:0000313" key="4">
    <source>
        <dbReference type="EMBL" id="PDV97398.1"/>
    </source>
</evidence>
<evidence type="ECO:0000313" key="5">
    <source>
        <dbReference type="Proteomes" id="UP000220922"/>
    </source>
</evidence>
<dbReference type="RefSeq" id="WP_097654494.1">
    <property type="nucleotide sequence ID" value="NZ_LYXE01000148.1"/>
</dbReference>
<feature type="domain" description="PAC" evidence="2">
    <location>
        <begin position="88"/>
        <end position="140"/>
    </location>
</feature>
<dbReference type="GO" id="GO:0006355">
    <property type="term" value="P:regulation of DNA-templated transcription"/>
    <property type="evidence" value="ECO:0007669"/>
    <property type="project" value="InterPro"/>
</dbReference>
<dbReference type="OrthoDB" id="9804863at2"/>
<dbReference type="InterPro" id="IPR035965">
    <property type="entry name" value="PAS-like_dom_sf"/>
</dbReference>
<dbReference type="PANTHER" id="PTHR45228">
    <property type="entry name" value="CYCLIC DI-GMP PHOSPHODIESTERASE TM_0186-RELATED"/>
    <property type="match status" value="1"/>
</dbReference>